<dbReference type="Pfam" id="PF13487">
    <property type="entry name" value="HD_5"/>
    <property type="match status" value="1"/>
</dbReference>
<evidence type="ECO:0000259" key="2">
    <source>
        <dbReference type="PROSITE" id="PS51832"/>
    </source>
</evidence>
<dbReference type="InterPro" id="IPR003607">
    <property type="entry name" value="HD/PDEase_dom"/>
</dbReference>
<keyword evidence="1" id="KW-1133">Transmembrane helix</keyword>
<gene>
    <name evidence="3" type="ORF">HLPR_04850</name>
</gene>
<accession>A0AAU9EJM5</accession>
<dbReference type="KEGG" id="hprf:HLPR_04850"/>
<dbReference type="Gene3D" id="1.10.3210.10">
    <property type="entry name" value="Hypothetical protein af1432"/>
    <property type="match status" value="1"/>
</dbReference>
<sequence>MKLKSKLIVIAIVILFILTAVAYKGISSINKANNNLNTFYEDRYIPNQILTDIQKQVFYMELNLQKMVYEKKSSLTVDDSNAEWKAIAESIQLINRLIKEYKNKYLVSDEVQVLKKVEILSTEYENILNEIFYYREYKGADILISKIEWLTKLSENYINELETINIDIAKKLKNDSNASAVKSRNVLLFLLFIVSIILLILFILIDKFTKRRISLEKKISEESISIVSNILEMHDEYTEGHSKSVANISRLIAEKLDCKDCENDYIYIAGLLHDIGKTFIGVDILNKKGKLNDEEYDEVKMHTIKGHDILIRTSELKVISKYVLHHHERWDGKGYPSGLKKSEIPYVSRILAVADTYDAMTSNRSYRQKLSKKEALDEIVKNAWTQFDPNVVNAFIKVCADQMI</sequence>
<reference evidence="3 4" key="1">
    <citation type="submission" date="2023-08" db="EMBL/GenBank/DDBJ databases">
        <title>Helicovermis profunda gen. nov., sp. nov., a novel mesophilic, fermentative bacterium within the Bacillota from a deep-sea hydrothermal vent chimney.</title>
        <authorList>
            <person name="Miyazaki U."/>
            <person name="Mizutani D."/>
            <person name="Hashimoto Y."/>
            <person name="Tame A."/>
            <person name="Sawayama S."/>
            <person name="Miyazaki J."/>
            <person name="Takai K."/>
            <person name="Nakagawa S."/>
        </authorList>
    </citation>
    <scope>NUCLEOTIDE SEQUENCE [LARGE SCALE GENOMIC DNA]</scope>
    <source>
        <strain evidence="3 4">S502</strain>
    </source>
</reference>
<keyword evidence="4" id="KW-1185">Reference proteome</keyword>
<dbReference type="InterPro" id="IPR024478">
    <property type="entry name" value="HlyB_4HB_MCP"/>
</dbReference>
<evidence type="ECO:0000256" key="1">
    <source>
        <dbReference type="SAM" id="Phobius"/>
    </source>
</evidence>
<organism evidence="3 4">
    <name type="scientific">Helicovermis profundi</name>
    <dbReference type="NCBI Taxonomy" id="3065157"/>
    <lineage>
        <taxon>Bacteria</taxon>
        <taxon>Bacillati</taxon>
        <taxon>Bacillota</taxon>
        <taxon>Clostridia</taxon>
        <taxon>Helicovermis</taxon>
    </lineage>
</organism>
<dbReference type="SUPFAM" id="SSF109604">
    <property type="entry name" value="HD-domain/PDEase-like"/>
    <property type="match status" value="1"/>
</dbReference>
<dbReference type="RefSeq" id="WP_338536490.1">
    <property type="nucleotide sequence ID" value="NZ_AP028654.1"/>
</dbReference>
<dbReference type="InterPro" id="IPR006675">
    <property type="entry name" value="HDIG_dom"/>
</dbReference>
<dbReference type="PROSITE" id="PS51832">
    <property type="entry name" value="HD_GYP"/>
    <property type="match status" value="1"/>
</dbReference>
<name>A0AAU9EJM5_9FIRM</name>
<dbReference type="SMART" id="SM00471">
    <property type="entry name" value="HDc"/>
    <property type="match status" value="1"/>
</dbReference>
<dbReference type="CDD" id="cd00077">
    <property type="entry name" value="HDc"/>
    <property type="match status" value="1"/>
</dbReference>
<keyword evidence="1" id="KW-0472">Membrane</keyword>
<evidence type="ECO:0000313" key="4">
    <source>
        <dbReference type="Proteomes" id="UP001321786"/>
    </source>
</evidence>
<dbReference type="PANTHER" id="PTHR43155">
    <property type="entry name" value="CYCLIC DI-GMP PHOSPHODIESTERASE PA4108-RELATED"/>
    <property type="match status" value="1"/>
</dbReference>
<dbReference type="AlphaFoldDB" id="A0AAU9EJM5"/>
<proteinExistence type="predicted"/>
<evidence type="ECO:0000313" key="3">
    <source>
        <dbReference type="EMBL" id="BEP28154.1"/>
    </source>
</evidence>
<feature type="domain" description="HD-GYP" evidence="2">
    <location>
        <begin position="216"/>
        <end position="404"/>
    </location>
</feature>
<dbReference type="Pfam" id="PF12729">
    <property type="entry name" value="4HB_MCP_1"/>
    <property type="match status" value="1"/>
</dbReference>
<dbReference type="InterPro" id="IPR037522">
    <property type="entry name" value="HD_GYP_dom"/>
</dbReference>
<protein>
    <recommendedName>
        <fullName evidence="2">HD-GYP domain-containing protein</fullName>
    </recommendedName>
</protein>
<dbReference type="Proteomes" id="UP001321786">
    <property type="component" value="Chromosome"/>
</dbReference>
<dbReference type="NCBIfam" id="TIGR00277">
    <property type="entry name" value="HDIG"/>
    <property type="match status" value="1"/>
</dbReference>
<keyword evidence="1" id="KW-0812">Transmembrane</keyword>
<feature type="transmembrane region" description="Helical" evidence="1">
    <location>
        <begin position="186"/>
        <end position="205"/>
    </location>
</feature>
<dbReference type="EMBL" id="AP028654">
    <property type="protein sequence ID" value="BEP28154.1"/>
    <property type="molecule type" value="Genomic_DNA"/>
</dbReference>